<proteinExistence type="predicted"/>
<feature type="compositionally biased region" description="Acidic residues" evidence="1">
    <location>
        <begin position="242"/>
        <end position="264"/>
    </location>
</feature>
<dbReference type="PROSITE" id="PS51221">
    <property type="entry name" value="TTL"/>
    <property type="match status" value="1"/>
</dbReference>
<reference evidence="2 3" key="1">
    <citation type="submission" date="2013-07" db="EMBL/GenBank/DDBJ databases">
        <title>The Genome Sequence of Cryptococcus heveanensis BCC8398.</title>
        <authorList>
            <consortium name="The Broad Institute Genome Sequencing Platform"/>
            <person name="Cuomo C."/>
            <person name="Litvintseva A."/>
            <person name="Chen Y."/>
            <person name="Heitman J."/>
            <person name="Sun S."/>
            <person name="Springer D."/>
            <person name="Dromer F."/>
            <person name="Young S.K."/>
            <person name="Zeng Q."/>
            <person name="Gargeya S."/>
            <person name="Fitzgerald M."/>
            <person name="Abouelleil A."/>
            <person name="Alvarado L."/>
            <person name="Berlin A.M."/>
            <person name="Chapman S.B."/>
            <person name="Dewar J."/>
            <person name="Goldberg J."/>
            <person name="Griggs A."/>
            <person name="Gujja S."/>
            <person name="Hansen M."/>
            <person name="Howarth C."/>
            <person name="Imamovic A."/>
            <person name="Larimer J."/>
            <person name="McCowan C."/>
            <person name="Murphy C."/>
            <person name="Pearson M."/>
            <person name="Priest M."/>
            <person name="Roberts A."/>
            <person name="Saif S."/>
            <person name="Shea T."/>
            <person name="Sykes S."/>
            <person name="Wortman J."/>
            <person name="Nusbaum C."/>
            <person name="Birren B."/>
        </authorList>
    </citation>
    <scope>NUCLEOTIDE SEQUENCE [LARGE SCALE GENOMIC DNA]</scope>
    <source>
        <strain evidence="2 3">BCC8398</strain>
    </source>
</reference>
<dbReference type="InterPro" id="IPR004344">
    <property type="entry name" value="TTL/TTLL_fam"/>
</dbReference>
<evidence type="ECO:0000256" key="1">
    <source>
        <dbReference type="SAM" id="MobiDB-lite"/>
    </source>
</evidence>
<dbReference type="Proteomes" id="UP000092666">
    <property type="component" value="Unassembled WGS sequence"/>
</dbReference>
<evidence type="ECO:0000313" key="3">
    <source>
        <dbReference type="Proteomes" id="UP000092666"/>
    </source>
</evidence>
<dbReference type="EMBL" id="KV700125">
    <property type="protein sequence ID" value="OCF34344.1"/>
    <property type="molecule type" value="Genomic_DNA"/>
</dbReference>
<protein>
    <submittedName>
        <fullName evidence="2">Cytoplasmic protein</fullName>
    </submittedName>
</protein>
<accession>A0A1B9GTF2</accession>
<dbReference type="Gene3D" id="3.30.470.20">
    <property type="entry name" value="ATP-grasp fold, B domain"/>
    <property type="match status" value="1"/>
</dbReference>
<evidence type="ECO:0000313" key="2">
    <source>
        <dbReference type="EMBL" id="OCF34344.1"/>
    </source>
</evidence>
<keyword evidence="3" id="KW-1185">Reference proteome</keyword>
<dbReference type="STRING" id="1296120.A0A1B9GTF2"/>
<sequence length="558" mass="62269">MTDTGNPPDKKLSAFVSFPSPYTQSLLVQALVATIPSLSLSLAPFPEAEPPALQWADYDLMSFDKPHANPTSYQISSYIYRKALIRKHQLQSTIIAYLAKCQHRNTESVLNPQTHGGIPKGWNVEIQFADELDELLVDDLYELGEGMRDNEGKEDGEKRWWILKPGFADRAQGIRMFSTEDELRAIFESFEPSSSDEEDYEDEDDDHDDEDVGGKGADEHGSVNGEDGVMVLLVQKAVELGFTDEDDERGNDQGDEDNDEDEEGTGVMTSQLRHFVIQEYMPRPVLFDIAQQAHQPRPRSNPRGYKFHLRAYVLVTGGYTVHLARTMLALFSGSPYTHPSSSDDELDLRPHLTNTCLQTDAYGAPTPPEELVKLFWELEGLSALSANSKGDYEEKGTIDRAWLDGTFAKCGEVVAEAVKAGVECGSFGLQFMPNAFEASIFGVDLILSFPESASSHSSPLPRLPIPTVTLLEFNASPDFHQSGDRLRPDLLEMFKGVIRISVAPFFGLSVTDDEDDHEDASHERRKDIGVREGEKWEVGEEKWGWRLIGQGEIRGSGW</sequence>
<feature type="compositionally biased region" description="Acidic residues" evidence="1">
    <location>
        <begin position="194"/>
        <end position="211"/>
    </location>
</feature>
<dbReference type="FunFam" id="3.30.470.20:FF:000133">
    <property type="entry name" value="Probable tubulin--tyrosine ligase C12B10.04"/>
    <property type="match status" value="1"/>
</dbReference>
<dbReference type="AlphaFoldDB" id="A0A1B9GTF2"/>
<dbReference type="PANTHER" id="PTHR47551:SF1">
    <property type="entry name" value="TUBULIN--TYROSINE LIGASE PBY1-RELATED"/>
    <property type="match status" value="1"/>
</dbReference>
<dbReference type="InterPro" id="IPR027746">
    <property type="entry name" value="TTL"/>
</dbReference>
<name>A0A1B9GTF2_9TREE</name>
<dbReference type="PANTHER" id="PTHR47551">
    <property type="entry name" value="TUBULIN--TYROSINE LIGASE PBY1-RELATED"/>
    <property type="match status" value="1"/>
</dbReference>
<feature type="region of interest" description="Disordered" evidence="1">
    <location>
        <begin position="242"/>
        <end position="266"/>
    </location>
</feature>
<dbReference type="OrthoDB" id="202825at2759"/>
<gene>
    <name evidence="2" type="ORF">I316_03858</name>
</gene>
<organism evidence="2 3">
    <name type="scientific">Kwoniella heveanensis BCC8398</name>
    <dbReference type="NCBI Taxonomy" id="1296120"/>
    <lineage>
        <taxon>Eukaryota</taxon>
        <taxon>Fungi</taxon>
        <taxon>Dikarya</taxon>
        <taxon>Basidiomycota</taxon>
        <taxon>Agaricomycotina</taxon>
        <taxon>Tremellomycetes</taxon>
        <taxon>Tremellales</taxon>
        <taxon>Cryptococcaceae</taxon>
        <taxon>Kwoniella</taxon>
    </lineage>
</organism>
<dbReference type="Pfam" id="PF03133">
    <property type="entry name" value="TTL"/>
    <property type="match status" value="1"/>
</dbReference>
<feature type="compositionally biased region" description="Basic and acidic residues" evidence="1">
    <location>
        <begin position="212"/>
        <end position="221"/>
    </location>
</feature>
<dbReference type="GO" id="GO:0000932">
    <property type="term" value="C:P-body"/>
    <property type="evidence" value="ECO:0007669"/>
    <property type="project" value="TreeGrafter"/>
</dbReference>
<reference evidence="3" key="2">
    <citation type="submission" date="2013-12" db="EMBL/GenBank/DDBJ databases">
        <title>Evolution of pathogenesis and genome organization in the Tremellales.</title>
        <authorList>
            <person name="Cuomo C."/>
            <person name="Litvintseva A."/>
            <person name="Heitman J."/>
            <person name="Chen Y."/>
            <person name="Sun S."/>
            <person name="Springer D."/>
            <person name="Dromer F."/>
            <person name="Young S."/>
            <person name="Zeng Q."/>
            <person name="Chapman S."/>
            <person name="Gujja S."/>
            <person name="Saif S."/>
            <person name="Birren B."/>
        </authorList>
    </citation>
    <scope>NUCLEOTIDE SEQUENCE [LARGE SCALE GENOMIC DNA]</scope>
    <source>
        <strain evidence="3">BCC8398</strain>
    </source>
</reference>
<feature type="region of interest" description="Disordered" evidence="1">
    <location>
        <begin position="189"/>
        <end position="226"/>
    </location>
</feature>